<dbReference type="InterPro" id="IPR021624">
    <property type="entry name" value="Saw1"/>
</dbReference>
<dbReference type="GeneID" id="30177013"/>
<protein>
    <submittedName>
        <fullName evidence="1">Uncharacterized protein</fullName>
    </submittedName>
</protein>
<dbReference type="EMBL" id="KV454001">
    <property type="protein sequence ID" value="ODQ48790.1"/>
    <property type="molecule type" value="Genomic_DNA"/>
</dbReference>
<name>A0A1E3NRS8_9ASCO</name>
<reference evidence="1 2" key="1">
    <citation type="journal article" date="2016" name="Proc. Natl. Acad. Sci. U.S.A.">
        <title>Comparative genomics of biotechnologically important yeasts.</title>
        <authorList>
            <person name="Riley R."/>
            <person name="Haridas S."/>
            <person name="Wolfe K.H."/>
            <person name="Lopes M.R."/>
            <person name="Hittinger C.T."/>
            <person name="Goeker M."/>
            <person name="Salamov A.A."/>
            <person name="Wisecaver J.H."/>
            <person name="Long T.M."/>
            <person name="Calvey C.H."/>
            <person name="Aerts A.L."/>
            <person name="Barry K.W."/>
            <person name="Choi C."/>
            <person name="Clum A."/>
            <person name="Coughlan A.Y."/>
            <person name="Deshpande S."/>
            <person name="Douglass A.P."/>
            <person name="Hanson S.J."/>
            <person name="Klenk H.-P."/>
            <person name="LaButti K.M."/>
            <person name="Lapidus A."/>
            <person name="Lindquist E.A."/>
            <person name="Lipzen A.M."/>
            <person name="Meier-Kolthoff J.P."/>
            <person name="Ohm R.A."/>
            <person name="Otillar R.P."/>
            <person name="Pangilinan J.L."/>
            <person name="Peng Y."/>
            <person name="Rokas A."/>
            <person name="Rosa C.A."/>
            <person name="Scheuner C."/>
            <person name="Sibirny A.A."/>
            <person name="Slot J.C."/>
            <person name="Stielow J.B."/>
            <person name="Sun H."/>
            <person name="Kurtzman C.P."/>
            <person name="Blackwell M."/>
            <person name="Grigoriev I.V."/>
            <person name="Jeffries T.W."/>
        </authorList>
    </citation>
    <scope>NUCLEOTIDE SEQUENCE [LARGE SCALE GENOMIC DNA]</scope>
    <source>
        <strain evidence="1 2">NRRL Y-2026</strain>
    </source>
</reference>
<evidence type="ECO:0000313" key="2">
    <source>
        <dbReference type="Proteomes" id="UP000094455"/>
    </source>
</evidence>
<proteinExistence type="predicted"/>
<dbReference type="GO" id="GO:0070336">
    <property type="term" value="F:flap-structured DNA binding"/>
    <property type="evidence" value="ECO:0007669"/>
    <property type="project" value="InterPro"/>
</dbReference>
<organism evidence="1 2">
    <name type="scientific">Pichia membranifaciens NRRL Y-2026</name>
    <dbReference type="NCBI Taxonomy" id="763406"/>
    <lineage>
        <taxon>Eukaryota</taxon>
        <taxon>Fungi</taxon>
        <taxon>Dikarya</taxon>
        <taxon>Ascomycota</taxon>
        <taxon>Saccharomycotina</taxon>
        <taxon>Pichiomycetes</taxon>
        <taxon>Pichiales</taxon>
        <taxon>Pichiaceae</taxon>
        <taxon>Pichia</taxon>
    </lineage>
</organism>
<dbReference type="OrthoDB" id="3994831at2759"/>
<sequence length="245" mass="28466">MAPVRSHINFTASHVLPVRTFLNRQQIQKNRVKHSLLMCPQSGDSKSENHEDGRRLPVQLSKCKRMVISNRHLRELYGDPQIKKKLAAILIEMTKEEVFSVCSNTNKRGVKGGAFDDDDTQKNDSLNQHTFKDSETLIIPFTNDSWKCQLIICWDDIEFIRDWMCGVERHLGRTNWNKCGKLMLRKISFAEADTSRNKRKEIIELIDSDIEESELSVRDKKNINFEYEKTLLSPITLNVHVHSKN</sequence>
<accession>A0A1E3NRS8</accession>
<dbReference type="Proteomes" id="UP000094455">
    <property type="component" value="Unassembled WGS sequence"/>
</dbReference>
<keyword evidence="2" id="KW-1185">Reference proteome</keyword>
<dbReference type="GO" id="GO:0000736">
    <property type="term" value="P:double-strand break repair via single-strand annealing, removal of nonhomologous ends"/>
    <property type="evidence" value="ECO:0007669"/>
    <property type="project" value="InterPro"/>
</dbReference>
<dbReference type="AlphaFoldDB" id="A0A1E3NRS8"/>
<dbReference type="Pfam" id="PF11561">
    <property type="entry name" value="Saw1"/>
    <property type="match status" value="1"/>
</dbReference>
<evidence type="ECO:0000313" key="1">
    <source>
        <dbReference type="EMBL" id="ODQ48790.1"/>
    </source>
</evidence>
<dbReference type="RefSeq" id="XP_019019903.1">
    <property type="nucleotide sequence ID" value="XM_019160326.1"/>
</dbReference>
<gene>
    <name evidence="1" type="ORF">PICMEDRAFT_14326</name>
</gene>